<dbReference type="Pfam" id="PF07679">
    <property type="entry name" value="I-set"/>
    <property type="match status" value="2"/>
</dbReference>
<dbReference type="PROSITE" id="PS50003">
    <property type="entry name" value="PH_DOMAIN"/>
    <property type="match status" value="1"/>
</dbReference>
<evidence type="ECO:0000259" key="7">
    <source>
        <dbReference type="PROSITE" id="PS50010"/>
    </source>
</evidence>
<keyword evidence="2" id="KW-0963">Cytoplasm</keyword>
<dbReference type="Gene3D" id="1.20.900.10">
    <property type="entry name" value="Dbl homology (DH) domain"/>
    <property type="match status" value="1"/>
</dbReference>
<dbReference type="PROSITE" id="PS50010">
    <property type="entry name" value="DH_2"/>
    <property type="match status" value="1"/>
</dbReference>
<dbReference type="InterPro" id="IPR003599">
    <property type="entry name" value="Ig_sub"/>
</dbReference>
<dbReference type="SMART" id="SM00408">
    <property type="entry name" value="IGc2"/>
    <property type="match status" value="2"/>
</dbReference>
<dbReference type="OMA" id="KPKVRWF"/>
<reference evidence="9" key="5">
    <citation type="submission" date="2025-09" db="UniProtKB">
        <authorList>
            <consortium name="Ensembl"/>
        </authorList>
    </citation>
    <scope>IDENTIFICATION</scope>
</reference>
<organism evidence="9 10">
    <name type="scientific">Callorhinchus milii</name>
    <name type="common">Ghost shark</name>
    <dbReference type="NCBI Taxonomy" id="7868"/>
    <lineage>
        <taxon>Eukaryota</taxon>
        <taxon>Metazoa</taxon>
        <taxon>Chordata</taxon>
        <taxon>Craniata</taxon>
        <taxon>Vertebrata</taxon>
        <taxon>Chondrichthyes</taxon>
        <taxon>Holocephali</taxon>
        <taxon>Chimaeriformes</taxon>
        <taxon>Callorhinchidae</taxon>
        <taxon>Callorhinchus</taxon>
    </lineage>
</organism>
<dbReference type="Gene3D" id="2.30.29.30">
    <property type="entry name" value="Pleckstrin-homology domain (PH domain)/Phosphotyrosine-binding domain (PTB)"/>
    <property type="match status" value="1"/>
</dbReference>
<keyword evidence="4" id="KW-0393">Immunoglobulin domain</keyword>
<evidence type="ECO:0000256" key="2">
    <source>
        <dbReference type="ARBA" id="ARBA00022490"/>
    </source>
</evidence>
<dbReference type="InterPro" id="IPR003598">
    <property type="entry name" value="Ig_sub2"/>
</dbReference>
<evidence type="ECO:0008006" key="11">
    <source>
        <dbReference type="Google" id="ProtNLM"/>
    </source>
</evidence>
<dbReference type="SMART" id="SM00233">
    <property type="entry name" value="PH"/>
    <property type="match status" value="1"/>
</dbReference>
<dbReference type="GO" id="GO:0030018">
    <property type="term" value="C:Z disc"/>
    <property type="evidence" value="ECO:0007669"/>
    <property type="project" value="TreeGrafter"/>
</dbReference>
<dbReference type="InterPro" id="IPR013783">
    <property type="entry name" value="Ig-like_fold"/>
</dbReference>
<dbReference type="CDD" id="cd20971">
    <property type="entry name" value="IgI_1_Titin-A168_like"/>
    <property type="match status" value="1"/>
</dbReference>
<dbReference type="SUPFAM" id="SSF48065">
    <property type="entry name" value="DBL homology domain (DH-domain)"/>
    <property type="match status" value="1"/>
</dbReference>
<dbReference type="InterPro" id="IPR035899">
    <property type="entry name" value="DBL_dom_sf"/>
</dbReference>
<dbReference type="FunFam" id="2.60.40.10:FF:000380">
    <property type="entry name" value="obscurin isoform X3"/>
    <property type="match status" value="1"/>
</dbReference>
<reference evidence="10" key="2">
    <citation type="journal article" date="2007" name="PLoS Biol.">
        <title>Survey sequencing and comparative analysis of the elephant shark (Callorhinchus milii) genome.</title>
        <authorList>
            <person name="Venkatesh B."/>
            <person name="Kirkness E.F."/>
            <person name="Loh Y.H."/>
            <person name="Halpern A.L."/>
            <person name="Lee A.P."/>
            <person name="Johnson J."/>
            <person name="Dandona N."/>
            <person name="Viswanathan L.D."/>
            <person name="Tay A."/>
            <person name="Venter J.C."/>
            <person name="Strausberg R.L."/>
            <person name="Brenner S."/>
        </authorList>
    </citation>
    <scope>NUCLEOTIDE SEQUENCE [LARGE SCALE GENOMIC DNA]</scope>
</reference>
<dbReference type="SMART" id="SM00409">
    <property type="entry name" value="IG"/>
    <property type="match status" value="2"/>
</dbReference>
<dbReference type="Gene3D" id="2.60.40.10">
    <property type="entry name" value="Immunoglobulins"/>
    <property type="match status" value="2"/>
</dbReference>
<evidence type="ECO:0000256" key="1">
    <source>
        <dbReference type="ARBA" id="ARBA00004496"/>
    </source>
</evidence>
<dbReference type="PANTHER" id="PTHR47633">
    <property type="entry name" value="IMMUNOGLOBULIN"/>
    <property type="match status" value="1"/>
</dbReference>
<reference evidence="10" key="3">
    <citation type="journal article" date="2014" name="Nature">
        <title>Elephant shark genome provides unique insights into gnathostome evolution.</title>
        <authorList>
            <consortium name="International Elephant Shark Genome Sequencing Consortium"/>
            <person name="Venkatesh B."/>
            <person name="Lee A.P."/>
            <person name="Ravi V."/>
            <person name="Maurya A.K."/>
            <person name="Lian M.M."/>
            <person name="Swann J.B."/>
            <person name="Ohta Y."/>
            <person name="Flajnik M.F."/>
            <person name="Sutoh Y."/>
            <person name="Kasahara M."/>
            <person name="Hoon S."/>
            <person name="Gangu V."/>
            <person name="Roy S.W."/>
            <person name="Irimia M."/>
            <person name="Korzh V."/>
            <person name="Kondrychyn I."/>
            <person name="Lim Z.W."/>
            <person name="Tay B.H."/>
            <person name="Tohari S."/>
            <person name="Kong K.W."/>
            <person name="Ho S."/>
            <person name="Lorente-Galdos B."/>
            <person name="Quilez J."/>
            <person name="Marques-Bonet T."/>
            <person name="Raney B.J."/>
            <person name="Ingham P.W."/>
            <person name="Tay A."/>
            <person name="Hillier L.W."/>
            <person name="Minx P."/>
            <person name="Boehm T."/>
            <person name="Wilson R.K."/>
            <person name="Brenner S."/>
            <person name="Warren W.C."/>
        </authorList>
    </citation>
    <scope>NUCLEOTIDE SEQUENCE [LARGE SCALE GENOMIC DNA]</scope>
</reference>
<dbReference type="SUPFAM" id="SSF48726">
    <property type="entry name" value="Immunoglobulin"/>
    <property type="match status" value="2"/>
</dbReference>
<dbReference type="InterPro" id="IPR055251">
    <property type="entry name" value="SOS1_NGEF_PH"/>
</dbReference>
<comment type="subcellular location">
    <subcellularLocation>
        <location evidence="1">Cytoplasm</location>
    </subcellularLocation>
</comment>
<feature type="compositionally biased region" description="Polar residues" evidence="5">
    <location>
        <begin position="446"/>
        <end position="461"/>
    </location>
</feature>
<dbReference type="FunFam" id="2.60.40.10:FF:000032">
    <property type="entry name" value="palladin isoform X1"/>
    <property type="match status" value="1"/>
</dbReference>
<dbReference type="Proteomes" id="UP000314986">
    <property type="component" value="Unassembled WGS sequence"/>
</dbReference>
<feature type="compositionally biased region" description="Acidic residues" evidence="5">
    <location>
        <begin position="611"/>
        <end position="622"/>
    </location>
</feature>
<feature type="compositionally biased region" description="Basic and acidic residues" evidence="5">
    <location>
        <begin position="535"/>
        <end position="544"/>
    </location>
</feature>
<protein>
    <recommendedName>
        <fullName evidence="11">OBSCN</fullName>
    </recommendedName>
</protein>
<dbReference type="FunFam" id="2.30.29.30:FF:000197">
    <property type="entry name" value="obscurin isoform X5"/>
    <property type="match status" value="1"/>
</dbReference>
<dbReference type="AlphaFoldDB" id="A0A4W3IF10"/>
<feature type="domain" description="Ig-like" evidence="8">
    <location>
        <begin position="225"/>
        <end position="314"/>
    </location>
</feature>
<dbReference type="PROSITE" id="PS50835">
    <property type="entry name" value="IG_LIKE"/>
    <property type="match status" value="2"/>
</dbReference>
<name>A0A4W3IF10_CALMI</name>
<feature type="domain" description="PH" evidence="6">
    <location>
        <begin position="106"/>
        <end position="215"/>
    </location>
</feature>
<evidence type="ECO:0000256" key="3">
    <source>
        <dbReference type="ARBA" id="ARBA00023157"/>
    </source>
</evidence>
<reference evidence="10" key="1">
    <citation type="journal article" date="2006" name="Science">
        <title>Ancient noncoding elements conserved in the human genome.</title>
        <authorList>
            <person name="Venkatesh B."/>
            <person name="Kirkness E.F."/>
            <person name="Loh Y.H."/>
            <person name="Halpern A.L."/>
            <person name="Lee A.P."/>
            <person name="Johnson J."/>
            <person name="Dandona N."/>
            <person name="Viswanathan L.D."/>
            <person name="Tay A."/>
            <person name="Venter J.C."/>
            <person name="Strausberg R.L."/>
            <person name="Brenner S."/>
        </authorList>
    </citation>
    <scope>NUCLEOTIDE SEQUENCE [LARGE SCALE GENOMIC DNA]</scope>
</reference>
<feature type="region of interest" description="Disordered" evidence="5">
    <location>
        <begin position="608"/>
        <end position="627"/>
    </location>
</feature>
<evidence type="ECO:0000313" key="10">
    <source>
        <dbReference type="Proteomes" id="UP000314986"/>
    </source>
</evidence>
<dbReference type="GeneTree" id="ENSGT00940000154756"/>
<dbReference type="InterPro" id="IPR011993">
    <property type="entry name" value="PH-like_dom_sf"/>
</dbReference>
<keyword evidence="3" id="KW-1015">Disulfide bond</keyword>
<dbReference type="Ensembl" id="ENSCMIT00000019825.1">
    <property type="protein sequence ID" value="ENSCMIP00000019459.1"/>
    <property type="gene ID" value="ENSCMIG00000009064.1"/>
</dbReference>
<evidence type="ECO:0000313" key="9">
    <source>
        <dbReference type="Ensembl" id="ENSCMIP00000019459.1"/>
    </source>
</evidence>
<feature type="domain" description="DH" evidence="7">
    <location>
        <begin position="1"/>
        <end position="88"/>
    </location>
</feature>
<dbReference type="InterPro" id="IPR001849">
    <property type="entry name" value="PH_domain"/>
</dbReference>
<evidence type="ECO:0000256" key="5">
    <source>
        <dbReference type="SAM" id="MobiDB-lite"/>
    </source>
</evidence>
<keyword evidence="10" id="KW-1185">Reference proteome</keyword>
<evidence type="ECO:0000256" key="4">
    <source>
        <dbReference type="ARBA" id="ARBA00023319"/>
    </source>
</evidence>
<evidence type="ECO:0000259" key="6">
    <source>
        <dbReference type="PROSITE" id="PS50003"/>
    </source>
</evidence>
<dbReference type="PANTHER" id="PTHR47633:SF4">
    <property type="entry name" value="MYOPALLADIN ISOFORM X1"/>
    <property type="match status" value="1"/>
</dbReference>
<dbReference type="GO" id="GO:0005085">
    <property type="term" value="F:guanyl-nucleotide exchange factor activity"/>
    <property type="evidence" value="ECO:0007669"/>
    <property type="project" value="InterPro"/>
</dbReference>
<accession>A0A4W3IF10</accession>
<dbReference type="STRING" id="7868.ENSCMIP00000019459"/>
<proteinExistence type="predicted"/>
<dbReference type="InterPro" id="IPR000219">
    <property type="entry name" value="DH_dom"/>
</dbReference>
<dbReference type="GO" id="GO:0004672">
    <property type="term" value="F:protein kinase activity"/>
    <property type="evidence" value="ECO:0007669"/>
    <property type="project" value="TreeGrafter"/>
</dbReference>
<reference evidence="9" key="4">
    <citation type="submission" date="2025-08" db="UniProtKB">
        <authorList>
            <consortium name="Ensembl"/>
        </authorList>
    </citation>
    <scope>IDENTIFICATION</scope>
</reference>
<feature type="domain" description="Ig-like" evidence="8">
    <location>
        <begin position="319"/>
        <end position="395"/>
    </location>
</feature>
<dbReference type="Pfam" id="PF22697">
    <property type="entry name" value="SOS1_NGEF_PH"/>
    <property type="match status" value="1"/>
</dbReference>
<dbReference type="SUPFAM" id="SSF50729">
    <property type="entry name" value="PH domain-like"/>
    <property type="match status" value="1"/>
</dbReference>
<dbReference type="InParanoid" id="A0A4W3IF10"/>
<feature type="region of interest" description="Disordered" evidence="5">
    <location>
        <begin position="439"/>
        <end position="491"/>
    </location>
</feature>
<feature type="region of interest" description="Disordered" evidence="5">
    <location>
        <begin position="535"/>
        <end position="585"/>
    </location>
</feature>
<dbReference type="InterPro" id="IPR007110">
    <property type="entry name" value="Ig-like_dom"/>
</dbReference>
<evidence type="ECO:0000259" key="8">
    <source>
        <dbReference type="PROSITE" id="PS50835"/>
    </source>
</evidence>
<dbReference type="InterPro" id="IPR036179">
    <property type="entry name" value="Ig-like_dom_sf"/>
</dbReference>
<dbReference type="InterPro" id="IPR013098">
    <property type="entry name" value="Ig_I-set"/>
</dbReference>
<sequence length="837" mass="92524">MSSVELSFSWFMLLPQKYTEEVSATHGSSETPVLSIDAYLEYPPNRLLKYQSILKELIRNKARNNKNCALLEEAYAVVSALPRRADNSIHVSMIENYPGTLESLGDPIRQGHFIVWEGAPGARLSWKGHKRNVFLFKNHVLICKPKRDSRTDSQSYVFKNLMKLTNTDLNEMVEGDERSFEIWHEREDSVRKYTLQARTANTKTSWVKDMCGIQQRFTLRDWNPPQFVEKLADCTPEVGETVKLACQVIGNPKPIITWYKDGRPVEVDRHHIVIEDEDGSCTLILDTLTAADSGQYMCFAGSTAGNASTLGKIVVQVPPRFLNRLQNIPFIEGEDTQFACTIEAAPAPQIRWSKAGSLLADKTKYQTFCDTQFGVAVLVIKHTTRQDLGVYECEVLISPCPFSDSTLFILFLIVTEQETKVPKKTIIIEETITTVVKSPKVKRRSGSSVSPARSPRPQETASEAPGSARPKKASPKAQPEPRESPVKMPAIPAVMITVPEEERGAAARPLSLQTQAQERKTNWVEVEEVIEFKVTKSSKSDRKRSVSPSIQTLSEQRQSGHRSPSPRPKRPLRVDPNSNNSNNNLVEQMASSLPDENLSDVDIQPLVCEPENSDDVDDDDDNELTKPEDVIPEFTLSGSDDLIGRGTKILTHNGKLLTLEDLEDYVPVQGETYKCGAGSDSPPGASSEEPCEISVLQAEIGEPTIGKPVLLNVGRPVVPKMNPSYSRPFRDPCTGGMFVSTSRVTERHSAGPTNVSVHVSESRSESVVLPSAGAAEKNPGFELKTSFCTAVQCSVDNGQPSFKTEVSTRTLSYGAVGESVTLHISKKEPPTGAQQKQ</sequence>